<gene>
    <name evidence="3" type="ORF">LACBIDRAFT_308856</name>
</gene>
<keyword evidence="4" id="KW-1185">Reference proteome</keyword>
<keyword evidence="1" id="KW-0812">Transmembrane</keyword>
<name>B0CXD1_LACBS</name>
<evidence type="ECO:0000259" key="2">
    <source>
        <dbReference type="Pfam" id="PF20152"/>
    </source>
</evidence>
<protein>
    <submittedName>
        <fullName evidence="3">Predicted protein</fullName>
    </submittedName>
</protein>
<keyword evidence="1" id="KW-1133">Transmembrane helix</keyword>
<dbReference type="KEGG" id="lbc:LACBIDRAFT_308856"/>
<evidence type="ECO:0000313" key="4">
    <source>
        <dbReference type="Proteomes" id="UP000001194"/>
    </source>
</evidence>
<organism evidence="4">
    <name type="scientific">Laccaria bicolor (strain S238N-H82 / ATCC MYA-4686)</name>
    <name type="common">Bicoloured deceiver</name>
    <name type="synonym">Laccaria laccata var. bicolor</name>
    <dbReference type="NCBI Taxonomy" id="486041"/>
    <lineage>
        <taxon>Eukaryota</taxon>
        <taxon>Fungi</taxon>
        <taxon>Dikarya</taxon>
        <taxon>Basidiomycota</taxon>
        <taxon>Agaricomycotina</taxon>
        <taxon>Agaricomycetes</taxon>
        <taxon>Agaricomycetidae</taxon>
        <taxon>Agaricales</taxon>
        <taxon>Agaricineae</taxon>
        <taxon>Hydnangiaceae</taxon>
        <taxon>Laccaria</taxon>
    </lineage>
</organism>
<dbReference type="EMBL" id="DS547093">
    <property type="protein sequence ID" value="EDR13646.1"/>
    <property type="molecule type" value="Genomic_DNA"/>
</dbReference>
<feature type="transmembrane region" description="Helical" evidence="1">
    <location>
        <begin position="229"/>
        <end position="246"/>
    </location>
</feature>
<feature type="transmembrane region" description="Helical" evidence="1">
    <location>
        <begin position="201"/>
        <end position="223"/>
    </location>
</feature>
<dbReference type="Proteomes" id="UP000001194">
    <property type="component" value="Unassembled WGS sequence"/>
</dbReference>
<dbReference type="RefSeq" id="XP_001876144.1">
    <property type="nucleotide sequence ID" value="XM_001876109.1"/>
</dbReference>
<dbReference type="AlphaFoldDB" id="B0CXD1"/>
<feature type="transmembrane region" description="Helical" evidence="1">
    <location>
        <begin position="47"/>
        <end position="71"/>
    </location>
</feature>
<feature type="domain" description="DUF6534" evidence="2">
    <location>
        <begin position="166"/>
        <end position="247"/>
    </location>
</feature>
<feature type="transmembrane region" description="Helical" evidence="1">
    <location>
        <begin position="157"/>
        <end position="181"/>
    </location>
</feature>
<dbReference type="GeneID" id="6071775"/>
<evidence type="ECO:0000256" key="1">
    <source>
        <dbReference type="SAM" id="Phobius"/>
    </source>
</evidence>
<dbReference type="HOGENOM" id="CLU_046025_0_0_1"/>
<reference evidence="3 4" key="1">
    <citation type="journal article" date="2008" name="Nature">
        <title>The genome of Laccaria bicolor provides insights into mycorrhizal symbiosis.</title>
        <authorList>
            <person name="Martin F."/>
            <person name="Aerts A."/>
            <person name="Ahren D."/>
            <person name="Brun A."/>
            <person name="Danchin E.G.J."/>
            <person name="Duchaussoy F."/>
            <person name="Gibon J."/>
            <person name="Kohler A."/>
            <person name="Lindquist E."/>
            <person name="Pereda V."/>
            <person name="Salamov A."/>
            <person name="Shapiro H.J."/>
            <person name="Wuyts J."/>
            <person name="Blaudez D."/>
            <person name="Buee M."/>
            <person name="Brokstein P."/>
            <person name="Canbaeck B."/>
            <person name="Cohen D."/>
            <person name="Courty P.E."/>
            <person name="Coutinho P.M."/>
            <person name="Delaruelle C."/>
            <person name="Detter J.C."/>
            <person name="Deveau A."/>
            <person name="DiFazio S."/>
            <person name="Duplessis S."/>
            <person name="Fraissinet-Tachet L."/>
            <person name="Lucic E."/>
            <person name="Frey-Klett P."/>
            <person name="Fourrey C."/>
            <person name="Feussner I."/>
            <person name="Gay G."/>
            <person name="Grimwood J."/>
            <person name="Hoegger P.J."/>
            <person name="Jain P."/>
            <person name="Kilaru S."/>
            <person name="Labbe J."/>
            <person name="Lin Y.C."/>
            <person name="Legue V."/>
            <person name="Le Tacon F."/>
            <person name="Marmeisse R."/>
            <person name="Melayah D."/>
            <person name="Montanini B."/>
            <person name="Muratet M."/>
            <person name="Nehls U."/>
            <person name="Niculita-Hirzel H."/>
            <person name="Oudot-Le Secq M.P."/>
            <person name="Peter M."/>
            <person name="Quesneville H."/>
            <person name="Rajashekar B."/>
            <person name="Reich M."/>
            <person name="Rouhier N."/>
            <person name="Schmutz J."/>
            <person name="Yin T."/>
            <person name="Chalot M."/>
            <person name="Henrissat B."/>
            <person name="Kuees U."/>
            <person name="Lucas S."/>
            <person name="Van de Peer Y."/>
            <person name="Podila G.K."/>
            <person name="Polle A."/>
            <person name="Pukkila P.J."/>
            <person name="Richardson P.M."/>
            <person name="Rouze P."/>
            <person name="Sanders I.R."/>
            <person name="Stajich J.E."/>
            <person name="Tunlid A."/>
            <person name="Tuskan G."/>
            <person name="Grigoriev I.V."/>
        </authorList>
    </citation>
    <scope>NUCLEOTIDE SEQUENCE [LARGE SCALE GENOMIC DNA]</scope>
    <source>
        <strain evidence="4">S238N-H82 / ATCC MYA-4686</strain>
    </source>
</reference>
<dbReference type="InParanoid" id="B0CXD1"/>
<sequence>MAAVDVPRTFGALMIGGLFASILAGTVAVQVIVYFKLYPKDSYNLKLLVLWVWFLDTCHTVCIWTSLWNYLIDHFGDTGRIHYIPTTLALTIVFTATLTIFVHLIFMLSKRNWALTIPVVRNRDTCLSSAHRCLRYITTSEMIILHSFPLFRAHFRWVFTLGLTLSSVVDVLITGSLFFLLQTSRTSAPDLNAIIDSLIRYAFETGSLTCAGTVISLICWLAMPNNLVFIGLHFVIGKLYANSLLVT</sequence>
<dbReference type="PANTHER" id="PTHR40465:SF1">
    <property type="entry name" value="DUF6534 DOMAIN-CONTAINING PROTEIN"/>
    <property type="match status" value="1"/>
</dbReference>
<dbReference type="PANTHER" id="PTHR40465">
    <property type="entry name" value="CHROMOSOME 1, WHOLE GENOME SHOTGUN SEQUENCE"/>
    <property type="match status" value="1"/>
</dbReference>
<accession>B0CXD1</accession>
<feature type="transmembrane region" description="Helical" evidence="1">
    <location>
        <begin position="83"/>
        <end position="106"/>
    </location>
</feature>
<dbReference type="OrthoDB" id="3206554at2759"/>
<dbReference type="Pfam" id="PF20152">
    <property type="entry name" value="DUF6534"/>
    <property type="match status" value="1"/>
</dbReference>
<keyword evidence="1" id="KW-0472">Membrane</keyword>
<proteinExistence type="predicted"/>
<dbReference type="InterPro" id="IPR045339">
    <property type="entry name" value="DUF6534"/>
</dbReference>
<evidence type="ECO:0000313" key="3">
    <source>
        <dbReference type="EMBL" id="EDR13646.1"/>
    </source>
</evidence>
<feature type="transmembrane region" description="Helical" evidence="1">
    <location>
        <begin position="12"/>
        <end position="35"/>
    </location>
</feature>